<feature type="domain" description="ACT" evidence="6">
    <location>
        <begin position="669"/>
        <end position="743"/>
    </location>
</feature>
<comment type="similarity">
    <text evidence="5">Belongs to the relA/spoT family.</text>
</comment>
<dbReference type="Gene3D" id="3.30.460.10">
    <property type="entry name" value="Beta Polymerase, domain 2"/>
    <property type="match status" value="1"/>
</dbReference>
<dbReference type="SUPFAM" id="SSF81271">
    <property type="entry name" value="TGS-like"/>
    <property type="match status" value="1"/>
</dbReference>
<evidence type="ECO:0000313" key="9">
    <source>
        <dbReference type="EMBL" id="MBS9338049.1"/>
    </source>
</evidence>
<evidence type="ECO:0000256" key="4">
    <source>
        <dbReference type="ARBA" id="ARBA00048244"/>
    </source>
</evidence>
<dbReference type="InterPro" id="IPR004095">
    <property type="entry name" value="TGS"/>
</dbReference>
<dbReference type="Pfam" id="PF02824">
    <property type="entry name" value="TGS"/>
    <property type="match status" value="1"/>
</dbReference>
<dbReference type="RefSeq" id="WP_213808338.1">
    <property type="nucleotide sequence ID" value="NZ_JAAMFK010000001.1"/>
</dbReference>
<evidence type="ECO:0000256" key="1">
    <source>
        <dbReference type="ARBA" id="ARBA00004976"/>
    </source>
</evidence>
<dbReference type="Gene3D" id="3.10.20.30">
    <property type="match status" value="1"/>
</dbReference>
<dbReference type="EC" id="2.7.6.5" evidence="2"/>
<dbReference type="CDD" id="cd05399">
    <property type="entry name" value="NT_Rel-Spo_like"/>
    <property type="match status" value="1"/>
</dbReference>
<reference evidence="9 10" key="1">
    <citation type="submission" date="2020-02" db="EMBL/GenBank/DDBJ databases">
        <title>Fructobacillus sp. isolated from paper mulberry of Taiwan.</title>
        <authorList>
            <person name="Lin S.-T."/>
        </authorList>
    </citation>
    <scope>NUCLEOTIDE SEQUENCE [LARGE SCALE GENOMIC DNA]</scope>
    <source>
        <strain evidence="9 10">M2-14</strain>
    </source>
</reference>
<dbReference type="SUPFAM" id="SSF81301">
    <property type="entry name" value="Nucleotidyltransferase"/>
    <property type="match status" value="1"/>
</dbReference>
<organism evidence="9 10">
    <name type="scientific">Fructobacillus broussonetiae</name>
    <dbReference type="NCBI Taxonomy" id="2713173"/>
    <lineage>
        <taxon>Bacteria</taxon>
        <taxon>Bacillati</taxon>
        <taxon>Bacillota</taxon>
        <taxon>Bacilli</taxon>
        <taxon>Lactobacillales</taxon>
        <taxon>Lactobacillaceae</taxon>
        <taxon>Fructobacillus</taxon>
    </lineage>
</organism>
<comment type="pathway">
    <text evidence="1">Purine metabolism; ppGpp biosynthesis; ppGpp from GTP: step 1/2.</text>
</comment>
<dbReference type="InterPro" id="IPR045865">
    <property type="entry name" value="ACT-like_dom_sf"/>
</dbReference>
<dbReference type="SUPFAM" id="SSF109604">
    <property type="entry name" value="HD-domain/PDEase-like"/>
    <property type="match status" value="1"/>
</dbReference>
<gene>
    <name evidence="9" type="ORF">G6R29_00150</name>
</gene>
<dbReference type="SMART" id="SM00471">
    <property type="entry name" value="HDc"/>
    <property type="match status" value="1"/>
</dbReference>
<accession>A0ABS5QXX6</accession>
<dbReference type="InterPro" id="IPR043519">
    <property type="entry name" value="NT_sf"/>
</dbReference>
<dbReference type="InterPro" id="IPR003607">
    <property type="entry name" value="HD/PDEase_dom"/>
</dbReference>
<evidence type="ECO:0000313" key="10">
    <source>
        <dbReference type="Proteomes" id="UP001519504"/>
    </source>
</evidence>
<evidence type="ECO:0000256" key="5">
    <source>
        <dbReference type="RuleBase" id="RU003847"/>
    </source>
</evidence>
<dbReference type="PROSITE" id="PS51831">
    <property type="entry name" value="HD"/>
    <property type="match status" value="1"/>
</dbReference>
<dbReference type="InterPro" id="IPR012676">
    <property type="entry name" value="TGS-like"/>
</dbReference>
<evidence type="ECO:0000256" key="3">
    <source>
        <dbReference type="ARBA" id="ARBA00023134"/>
    </source>
</evidence>
<dbReference type="InterPro" id="IPR012675">
    <property type="entry name" value="Beta-grasp_dom_sf"/>
</dbReference>
<comment type="catalytic activity">
    <reaction evidence="4">
        <text>GTP + ATP = guanosine 3'-diphosphate 5'-triphosphate + AMP</text>
        <dbReference type="Rhea" id="RHEA:22088"/>
        <dbReference type="ChEBI" id="CHEBI:30616"/>
        <dbReference type="ChEBI" id="CHEBI:37565"/>
        <dbReference type="ChEBI" id="CHEBI:142410"/>
        <dbReference type="ChEBI" id="CHEBI:456215"/>
        <dbReference type="EC" id="2.7.6.5"/>
    </reaction>
</comment>
<dbReference type="Proteomes" id="UP001519504">
    <property type="component" value="Unassembled WGS sequence"/>
</dbReference>
<feature type="domain" description="HD" evidence="7">
    <location>
        <begin position="50"/>
        <end position="149"/>
    </location>
</feature>
<dbReference type="CDD" id="cd01668">
    <property type="entry name" value="TGS_RSH"/>
    <property type="match status" value="1"/>
</dbReference>
<protein>
    <recommendedName>
        <fullName evidence="2">GTP diphosphokinase</fullName>
        <ecNumber evidence="2">2.7.6.5</ecNumber>
    </recommendedName>
</protein>
<sequence>MTQYKEYQAKDVLDMVNAYLDKEQQKAVKDAFDWANELHKDQKRQSGEAYIAHPIQVAGILAELKMDGPTIVAGFLHDIVEDTPVTGEEVVERFGETVGRIVDGVTKISKIKYQDSKVQLAENHRKLLLAMAKDIRVIIVKLADRLHNMRTLDALRPEKQRRISQETISIYAPLADRLGISAIKWELEDLSLSYLEPDAYHKIAKMMSMKRTERIEVIQEAVEEIEQSIEDLKLEDVSVYGRPKHIYSIYRKLVDQHKSFEEIYDLSAIRILTENVTDTYAVLGAIHAHWKPLPGRFKDYIALPKPNGYQSLHTTVIGPGGRPLEVQIRTYEMHQVAEYGVAAHWAYKQNHGSDREANVEDQSEQVLNMIQGILEFQESATDAQDFMESVQTDLFVDRVYAFSPAGDVYELAQGAGPLDMAFAIHSKVGEKTTGAKANGRIVPLDYQIQNGDIMEILTSPNAQPSRDWLDLVKTRKARHKIKQFLKKRDRADNIQSGLDAVVKELTDKGYDSAKFADEEHLNDAAQALNSGTREDLLSAVGYGDLSRLTVVKELTKSIREEKAAAEAAALQKKLLEDGEALKKDAKPAPKKKQESEVVIAGIDNLLVRLAGCCTPVPGDAVSGYISQGRGVAVHRFDCPNIHAAQQQGERLVDVVWADPNGLRQDYTADLTIHAENEPGILNDLLRALNAKTRFIKEINGHVTKGGMVLVQASLGVANVAQLNGIIDSLSSQRSVYDVKRTIH</sequence>
<dbReference type="InterPro" id="IPR007685">
    <property type="entry name" value="RelA_SpoT"/>
</dbReference>
<keyword evidence="10" id="KW-1185">Reference proteome</keyword>
<dbReference type="Pfam" id="PF13291">
    <property type="entry name" value="ACT_4"/>
    <property type="match status" value="1"/>
</dbReference>
<comment type="function">
    <text evidence="5">In eubacteria ppGpp (guanosine 3'-diphosphate 5'-diphosphate) is a mediator of the stringent response that coordinates a variety of cellular activities in response to changes in nutritional abundance.</text>
</comment>
<proteinExistence type="inferred from homology"/>
<dbReference type="Pfam" id="PF04607">
    <property type="entry name" value="RelA_SpoT"/>
    <property type="match status" value="1"/>
</dbReference>
<feature type="domain" description="TGS" evidence="8">
    <location>
        <begin position="397"/>
        <end position="458"/>
    </location>
</feature>
<comment type="caution">
    <text evidence="9">The sequence shown here is derived from an EMBL/GenBank/DDBJ whole genome shotgun (WGS) entry which is preliminary data.</text>
</comment>
<evidence type="ECO:0000259" key="7">
    <source>
        <dbReference type="PROSITE" id="PS51831"/>
    </source>
</evidence>
<keyword evidence="3" id="KW-0547">Nucleotide-binding</keyword>
<name>A0ABS5QXX6_9LACO</name>
<dbReference type="PROSITE" id="PS51880">
    <property type="entry name" value="TGS"/>
    <property type="match status" value="1"/>
</dbReference>
<evidence type="ECO:0000259" key="6">
    <source>
        <dbReference type="PROSITE" id="PS51671"/>
    </source>
</evidence>
<dbReference type="Pfam" id="PF13328">
    <property type="entry name" value="HD_4"/>
    <property type="match status" value="1"/>
</dbReference>
<dbReference type="NCBIfam" id="TIGR00691">
    <property type="entry name" value="spoT_relA"/>
    <property type="match status" value="1"/>
</dbReference>
<dbReference type="InterPro" id="IPR006674">
    <property type="entry name" value="HD_domain"/>
</dbReference>
<evidence type="ECO:0000259" key="8">
    <source>
        <dbReference type="PROSITE" id="PS51880"/>
    </source>
</evidence>
<dbReference type="InterPro" id="IPR045600">
    <property type="entry name" value="RelA/SpoT_AH_RIS"/>
</dbReference>
<dbReference type="PROSITE" id="PS51671">
    <property type="entry name" value="ACT"/>
    <property type="match status" value="1"/>
</dbReference>
<dbReference type="InterPro" id="IPR033655">
    <property type="entry name" value="TGS_RelA/SpoT"/>
</dbReference>
<dbReference type="Gene3D" id="3.30.70.260">
    <property type="match status" value="1"/>
</dbReference>
<dbReference type="PANTHER" id="PTHR21262">
    <property type="entry name" value="GUANOSINE-3',5'-BIS DIPHOSPHATE 3'-PYROPHOSPHOHYDROLASE"/>
    <property type="match status" value="1"/>
</dbReference>
<evidence type="ECO:0000256" key="2">
    <source>
        <dbReference type="ARBA" id="ARBA00013251"/>
    </source>
</evidence>
<dbReference type="SUPFAM" id="SSF55021">
    <property type="entry name" value="ACT-like"/>
    <property type="match status" value="1"/>
</dbReference>
<dbReference type="SMART" id="SM00954">
    <property type="entry name" value="RelA_SpoT"/>
    <property type="match status" value="1"/>
</dbReference>
<dbReference type="Gene3D" id="1.10.3210.10">
    <property type="entry name" value="Hypothetical protein af1432"/>
    <property type="match status" value="1"/>
</dbReference>
<dbReference type="PANTHER" id="PTHR21262:SF31">
    <property type="entry name" value="GTP PYROPHOSPHOKINASE"/>
    <property type="match status" value="1"/>
</dbReference>
<dbReference type="CDD" id="cd00077">
    <property type="entry name" value="HDc"/>
    <property type="match status" value="1"/>
</dbReference>
<dbReference type="InterPro" id="IPR004811">
    <property type="entry name" value="RelA/Spo_fam"/>
</dbReference>
<dbReference type="Pfam" id="PF19296">
    <property type="entry name" value="RelA_AH_RIS"/>
    <property type="match status" value="1"/>
</dbReference>
<dbReference type="EMBL" id="JAAMFK010000001">
    <property type="protein sequence ID" value="MBS9338049.1"/>
    <property type="molecule type" value="Genomic_DNA"/>
</dbReference>
<dbReference type="InterPro" id="IPR002912">
    <property type="entry name" value="ACT_dom"/>
</dbReference>
<keyword evidence="3" id="KW-0342">GTP-binding</keyword>